<feature type="domain" description="AP2/ERF" evidence="8">
    <location>
        <begin position="52"/>
        <end position="115"/>
    </location>
</feature>
<dbReference type="GO" id="GO:0005634">
    <property type="term" value="C:nucleus"/>
    <property type="evidence" value="ECO:0007669"/>
    <property type="project" value="UniProtKB-SubCell"/>
</dbReference>
<dbReference type="SUPFAM" id="SSF54171">
    <property type="entry name" value="DNA-binding domain"/>
    <property type="match status" value="1"/>
</dbReference>
<name>A0ABD1MST4_9FABA</name>
<dbReference type="PRINTS" id="PR00367">
    <property type="entry name" value="ETHRSPELEMNT"/>
</dbReference>
<feature type="region of interest" description="Disordered" evidence="7">
    <location>
        <begin position="114"/>
        <end position="137"/>
    </location>
</feature>
<evidence type="ECO:0000313" key="9">
    <source>
        <dbReference type="EMBL" id="KAL2338120.1"/>
    </source>
</evidence>
<dbReference type="Proteomes" id="UP001603857">
    <property type="component" value="Unassembled WGS sequence"/>
</dbReference>
<feature type="compositionally biased region" description="Low complexity" evidence="7">
    <location>
        <begin position="118"/>
        <end position="132"/>
    </location>
</feature>
<evidence type="ECO:0000256" key="1">
    <source>
        <dbReference type="ARBA" id="ARBA00004123"/>
    </source>
</evidence>
<dbReference type="GO" id="GO:0009873">
    <property type="term" value="P:ethylene-activated signaling pathway"/>
    <property type="evidence" value="ECO:0007669"/>
    <property type="project" value="UniProtKB-KW"/>
</dbReference>
<comment type="subcellular location">
    <subcellularLocation>
        <location evidence="1">Nucleus</location>
    </subcellularLocation>
</comment>
<keyword evidence="3" id="KW-0805">Transcription regulation</keyword>
<dbReference type="SMART" id="SM00380">
    <property type="entry name" value="AP2"/>
    <property type="match status" value="1"/>
</dbReference>
<dbReference type="InterPro" id="IPR036955">
    <property type="entry name" value="AP2/ERF_dom_sf"/>
</dbReference>
<gene>
    <name evidence="9" type="ORF">Fmac_012566</name>
</gene>
<evidence type="ECO:0000256" key="5">
    <source>
        <dbReference type="ARBA" id="ARBA00023163"/>
    </source>
</evidence>
<comment type="caution">
    <text evidence="9">The sequence shown here is derived from an EMBL/GenBank/DDBJ whole genome shotgun (WGS) entry which is preliminary data.</text>
</comment>
<proteinExistence type="predicted"/>
<keyword evidence="6" id="KW-0539">Nucleus</keyword>
<dbReference type="Gene3D" id="3.30.730.10">
    <property type="entry name" value="AP2/ERF domain"/>
    <property type="match status" value="1"/>
</dbReference>
<keyword evidence="5" id="KW-0804">Transcription</keyword>
<dbReference type="PANTHER" id="PTHR31677">
    <property type="entry name" value="AP2 DOMAIN CLASS TRANSCRIPTION FACTOR"/>
    <property type="match status" value="1"/>
</dbReference>
<dbReference type="InterPro" id="IPR001471">
    <property type="entry name" value="AP2/ERF_dom"/>
</dbReference>
<reference evidence="9 10" key="1">
    <citation type="submission" date="2024-08" db="EMBL/GenBank/DDBJ databases">
        <title>Insights into the chromosomal genome structure of Flemingia macrophylla.</title>
        <authorList>
            <person name="Ding Y."/>
            <person name="Zhao Y."/>
            <person name="Bi W."/>
            <person name="Wu M."/>
            <person name="Zhao G."/>
            <person name="Gong Y."/>
            <person name="Li W."/>
            <person name="Zhang P."/>
        </authorList>
    </citation>
    <scope>NUCLEOTIDE SEQUENCE [LARGE SCALE GENOMIC DNA]</scope>
    <source>
        <strain evidence="9">DYQJB</strain>
        <tissue evidence="9">Leaf</tissue>
    </source>
</reference>
<evidence type="ECO:0000256" key="6">
    <source>
        <dbReference type="ARBA" id="ARBA00023242"/>
    </source>
</evidence>
<dbReference type="GO" id="GO:0003677">
    <property type="term" value="F:DNA binding"/>
    <property type="evidence" value="ECO:0007669"/>
    <property type="project" value="UniProtKB-KW"/>
</dbReference>
<keyword evidence="10" id="KW-1185">Reference proteome</keyword>
<evidence type="ECO:0000313" key="10">
    <source>
        <dbReference type="Proteomes" id="UP001603857"/>
    </source>
</evidence>
<protein>
    <recommendedName>
        <fullName evidence="8">AP2/ERF domain-containing protein</fullName>
    </recommendedName>
</protein>
<dbReference type="AlphaFoldDB" id="A0ABD1MST4"/>
<dbReference type="InterPro" id="IPR016177">
    <property type="entry name" value="DNA-bd_dom_sf"/>
</dbReference>
<evidence type="ECO:0000256" key="7">
    <source>
        <dbReference type="SAM" id="MobiDB-lite"/>
    </source>
</evidence>
<evidence type="ECO:0000256" key="4">
    <source>
        <dbReference type="ARBA" id="ARBA00023125"/>
    </source>
</evidence>
<evidence type="ECO:0000256" key="3">
    <source>
        <dbReference type="ARBA" id="ARBA00023015"/>
    </source>
</evidence>
<dbReference type="PROSITE" id="PS51032">
    <property type="entry name" value="AP2_ERF"/>
    <property type="match status" value="1"/>
</dbReference>
<accession>A0ABD1MST4</accession>
<dbReference type="EMBL" id="JBGMDY010000004">
    <property type="protein sequence ID" value="KAL2338120.1"/>
    <property type="molecule type" value="Genomic_DNA"/>
</dbReference>
<evidence type="ECO:0000259" key="8">
    <source>
        <dbReference type="PROSITE" id="PS51032"/>
    </source>
</evidence>
<dbReference type="CDD" id="cd00018">
    <property type="entry name" value="AP2"/>
    <property type="match status" value="1"/>
</dbReference>
<organism evidence="9 10">
    <name type="scientific">Flemingia macrophylla</name>
    <dbReference type="NCBI Taxonomy" id="520843"/>
    <lineage>
        <taxon>Eukaryota</taxon>
        <taxon>Viridiplantae</taxon>
        <taxon>Streptophyta</taxon>
        <taxon>Embryophyta</taxon>
        <taxon>Tracheophyta</taxon>
        <taxon>Spermatophyta</taxon>
        <taxon>Magnoliopsida</taxon>
        <taxon>eudicotyledons</taxon>
        <taxon>Gunneridae</taxon>
        <taxon>Pentapetalae</taxon>
        <taxon>rosids</taxon>
        <taxon>fabids</taxon>
        <taxon>Fabales</taxon>
        <taxon>Fabaceae</taxon>
        <taxon>Papilionoideae</taxon>
        <taxon>50 kb inversion clade</taxon>
        <taxon>NPAAA clade</taxon>
        <taxon>indigoferoid/millettioid clade</taxon>
        <taxon>Phaseoleae</taxon>
        <taxon>Flemingia</taxon>
    </lineage>
</organism>
<dbReference type="Pfam" id="PF00847">
    <property type="entry name" value="AP2"/>
    <property type="match status" value="1"/>
</dbReference>
<evidence type="ECO:0000256" key="2">
    <source>
        <dbReference type="ARBA" id="ARBA00022745"/>
    </source>
</evidence>
<dbReference type="PANTHER" id="PTHR31677:SF228">
    <property type="entry name" value="ETHYLENE-RESPONSIVE TRANSCRIPTION FACTOR 10-RELATED"/>
    <property type="match status" value="1"/>
</dbReference>
<keyword evidence="4" id="KW-0238">DNA-binding</keyword>
<keyword evidence="2" id="KW-0936">Ethylene signaling pathway</keyword>
<sequence length="263" mass="28777">MPHIIPHASSFLNIFYFFQWLPETGPPQPQPQQHTLVGPDPTPAHARAKEIRYSGVRKRPWGGYAGEICDPGKITRVLVGTFDTAEEAAHAYDALRVSFAAPKPRSPSELLVNNAARSPSQSSTLDSSSSTTPPSPPPPLDLTLSFLVSRPILFLYALARAKYAMNIPPPATLVASNTPWWNSAAAAIPFLLPSLCCVFAVHVVQPPTSDHAVVVEPHRKQVTFPSAMVSFIWCYLLPWSHLTWSVPEATGVVCTRMPSSFFI</sequence>